<accession>A0A0A9KBU1</accession>
<reference evidence="1" key="1">
    <citation type="submission" date="2014-09" db="EMBL/GenBank/DDBJ databases">
        <authorList>
            <person name="Magalhaes I.L.F."/>
            <person name="Oliveira U."/>
            <person name="Santos F.R."/>
            <person name="Vidigal T.H.D.A."/>
            <person name="Brescovit A.D."/>
            <person name="Santos A.J."/>
        </authorList>
    </citation>
    <scope>NUCLEOTIDE SEQUENCE</scope>
    <source>
        <tissue evidence="1">Shoot tissue taken approximately 20 cm above the soil surface</tissue>
    </source>
</reference>
<organism evidence="1">
    <name type="scientific">Arundo donax</name>
    <name type="common">Giant reed</name>
    <name type="synonym">Donax arundinaceus</name>
    <dbReference type="NCBI Taxonomy" id="35708"/>
    <lineage>
        <taxon>Eukaryota</taxon>
        <taxon>Viridiplantae</taxon>
        <taxon>Streptophyta</taxon>
        <taxon>Embryophyta</taxon>
        <taxon>Tracheophyta</taxon>
        <taxon>Spermatophyta</taxon>
        <taxon>Magnoliopsida</taxon>
        <taxon>Liliopsida</taxon>
        <taxon>Poales</taxon>
        <taxon>Poaceae</taxon>
        <taxon>PACMAD clade</taxon>
        <taxon>Arundinoideae</taxon>
        <taxon>Arundineae</taxon>
        <taxon>Arundo</taxon>
    </lineage>
</organism>
<name>A0A0A9KBU1_ARUDO</name>
<reference evidence="1" key="2">
    <citation type="journal article" date="2015" name="Data Brief">
        <title>Shoot transcriptome of the giant reed, Arundo donax.</title>
        <authorList>
            <person name="Barrero R.A."/>
            <person name="Guerrero F.D."/>
            <person name="Moolhuijzen P."/>
            <person name="Goolsby J.A."/>
            <person name="Tidwell J."/>
            <person name="Bellgard S.E."/>
            <person name="Bellgard M.I."/>
        </authorList>
    </citation>
    <scope>NUCLEOTIDE SEQUENCE</scope>
    <source>
        <tissue evidence="1">Shoot tissue taken approximately 20 cm above the soil surface</tissue>
    </source>
</reference>
<proteinExistence type="predicted"/>
<evidence type="ECO:0000313" key="1">
    <source>
        <dbReference type="EMBL" id="JAD59431.1"/>
    </source>
</evidence>
<protein>
    <submittedName>
        <fullName evidence="1">Uncharacterized protein</fullName>
    </submittedName>
</protein>
<dbReference type="AlphaFoldDB" id="A0A0A9KBU1"/>
<dbReference type="EMBL" id="GBRH01238464">
    <property type="protein sequence ID" value="JAD59431.1"/>
    <property type="molecule type" value="Transcribed_RNA"/>
</dbReference>
<sequence length="83" mass="8511">MTSVGEPPCAGDGQSYTISSFGEVSFSEPLSGASVAGTSFAATMCTIFTEIATSLTPQISCANCSSFKILTICPPKLPQYAGF</sequence>